<evidence type="ECO:0000256" key="1">
    <source>
        <dbReference type="ARBA" id="ARBA00010233"/>
    </source>
</evidence>
<keyword evidence="6" id="KW-1185">Reference proteome</keyword>
<evidence type="ECO:0000313" key="6">
    <source>
        <dbReference type="Proteomes" id="UP001499986"/>
    </source>
</evidence>
<dbReference type="Gene3D" id="3.40.50.10740">
    <property type="entry name" value="Class I glutamine amidotransferase-like"/>
    <property type="match status" value="1"/>
</dbReference>
<dbReference type="SUPFAM" id="SSF141986">
    <property type="entry name" value="LD-carboxypeptidase A C-terminal domain-like"/>
    <property type="match status" value="1"/>
</dbReference>
<dbReference type="InterPro" id="IPR029062">
    <property type="entry name" value="Class_I_gatase-like"/>
</dbReference>
<proteinExistence type="inferred from homology"/>
<dbReference type="InterPro" id="IPR027461">
    <property type="entry name" value="Carboxypeptidase_A_C_sf"/>
</dbReference>
<dbReference type="PANTHER" id="PTHR30237">
    <property type="entry name" value="MURAMOYLTETRAPEPTIDE CARBOXYPEPTIDASE"/>
    <property type="match status" value="1"/>
</dbReference>
<comment type="caution">
    <text evidence="5">The sequence shown here is derived from an EMBL/GenBank/DDBJ whole genome shotgun (WGS) entry which is preliminary data.</text>
</comment>
<dbReference type="InterPro" id="IPR027478">
    <property type="entry name" value="LdcA_N"/>
</dbReference>
<dbReference type="Gene3D" id="3.50.30.60">
    <property type="entry name" value="LD-carboxypeptidase A C-terminal domain-like"/>
    <property type="match status" value="1"/>
</dbReference>
<reference evidence="5 6" key="1">
    <citation type="journal article" date="2019" name="Int. J. Syst. Evol. Microbiol.">
        <title>The Global Catalogue of Microorganisms (GCM) 10K type strain sequencing project: providing services to taxonomists for standard genome sequencing and annotation.</title>
        <authorList>
            <consortium name="The Broad Institute Genomics Platform"/>
            <consortium name="The Broad Institute Genome Sequencing Center for Infectious Disease"/>
            <person name="Wu L."/>
            <person name="Ma J."/>
        </authorList>
    </citation>
    <scope>NUCLEOTIDE SEQUENCE [LARGE SCALE GENOMIC DNA]</scope>
    <source>
        <strain evidence="5 6">JCM 4358</strain>
    </source>
</reference>
<comment type="similarity">
    <text evidence="1">Belongs to the peptidase S66 family.</text>
</comment>
<feature type="domain" description="LD-carboxypeptidase N-terminal" evidence="3">
    <location>
        <begin position="37"/>
        <end position="152"/>
    </location>
</feature>
<sequence length="369" mass="40777">MADRYSDPVYHGAATTRRALASRHDEPLLPTQAGDRIAVLSPSSGLPGLLPLPYELGLERLRKEYGLEPVEYPATRKMGSTPQERADDIHAAFADPGIRAVIASIGGDDQITVLPLLDRELIRADPKPFFGMSDNTNLLAYLRNSGIVAFHGARVMCELGRPGAMHPQTAESLRAALFTSGPYELRPAERWRDVDRDWADPATFDAEPETRPGTGWTWVNADRVVEGRSWGGCLEILGWLLMADREIAHDLSEYDGGVLLLETSEEMPSATEVFRTLRNMGERGLLQRFSALLMGRPKTWSFERPNSPEEAARHASDQREAVLSAVRAYAPDATIVFDVDFGHTDPQLVIPYGGTVRVDGPARRITVTY</sequence>
<dbReference type="EMBL" id="BAAASE010000007">
    <property type="protein sequence ID" value="GAA2411217.1"/>
    <property type="molecule type" value="Genomic_DNA"/>
</dbReference>
<gene>
    <name evidence="5" type="ORF">GCM10010255_54960</name>
</gene>
<dbReference type="CDD" id="cd07062">
    <property type="entry name" value="Peptidase_S66_mccF_like"/>
    <property type="match status" value="1"/>
</dbReference>
<evidence type="ECO:0000259" key="3">
    <source>
        <dbReference type="Pfam" id="PF02016"/>
    </source>
</evidence>
<dbReference type="Proteomes" id="UP001499986">
    <property type="component" value="Unassembled WGS sequence"/>
</dbReference>
<name>A0ABN3IQM9_9ACTN</name>
<dbReference type="InterPro" id="IPR040921">
    <property type="entry name" value="Peptidase_S66C"/>
</dbReference>
<evidence type="ECO:0000256" key="2">
    <source>
        <dbReference type="ARBA" id="ARBA00022801"/>
    </source>
</evidence>
<evidence type="ECO:0000313" key="5">
    <source>
        <dbReference type="EMBL" id="GAA2411217.1"/>
    </source>
</evidence>
<dbReference type="PANTHER" id="PTHR30237:SF4">
    <property type="entry name" value="LD-CARBOXYPEPTIDASE C-TERMINAL DOMAIN-CONTAINING PROTEIN"/>
    <property type="match status" value="1"/>
</dbReference>
<protein>
    <submittedName>
        <fullName evidence="5">LD-carboxypeptidase</fullName>
    </submittedName>
</protein>
<organism evidence="5 6">
    <name type="scientific">Streptomyces coeruleofuscus</name>
    <dbReference type="NCBI Taxonomy" id="66879"/>
    <lineage>
        <taxon>Bacteria</taxon>
        <taxon>Bacillati</taxon>
        <taxon>Actinomycetota</taxon>
        <taxon>Actinomycetes</taxon>
        <taxon>Kitasatosporales</taxon>
        <taxon>Streptomycetaceae</taxon>
        <taxon>Streptomyces</taxon>
    </lineage>
</organism>
<dbReference type="InterPro" id="IPR003507">
    <property type="entry name" value="S66_fam"/>
</dbReference>
<dbReference type="InterPro" id="IPR040449">
    <property type="entry name" value="Peptidase_S66_N"/>
</dbReference>
<accession>A0ABN3IQM9</accession>
<feature type="domain" description="LD-carboxypeptidase C-terminal" evidence="4">
    <location>
        <begin position="226"/>
        <end position="358"/>
    </location>
</feature>
<dbReference type="SUPFAM" id="SSF52317">
    <property type="entry name" value="Class I glutamine amidotransferase-like"/>
    <property type="match status" value="1"/>
</dbReference>
<evidence type="ECO:0000259" key="4">
    <source>
        <dbReference type="Pfam" id="PF17676"/>
    </source>
</evidence>
<keyword evidence="2" id="KW-0378">Hydrolase</keyword>
<dbReference type="Pfam" id="PF02016">
    <property type="entry name" value="Peptidase_S66"/>
    <property type="match status" value="1"/>
</dbReference>
<dbReference type="Pfam" id="PF17676">
    <property type="entry name" value="Peptidase_S66C"/>
    <property type="match status" value="1"/>
</dbReference>